<sequence>MIDGYEIDGLFAFGFFILCVLIFHTVRSWKRPVGPGHTFFLMTHVGVAAWLTVTILQVAAVSVPDKIFWHTLALPMSSLCAAAWSMFLIKFGPIKVNVLGRYAYKVVVVSTGIGIILALTNFWHQSLISLDSRSDMIDGRLSIMPDRGWMFYVLEAYNFSWITLAGVIAFYGLRKSTDYFRPIYGAILAMSAVPVGTNISYLLFGFTVAGVDPTPYVIVISFASYGSVIINSRWLKAEKVGEQHFFHASDSLKMIFNRKGRMVSKNSVVKDMLRGENAEELRVMIDELVADLMQGKQIDPTVHHIVGDRAYRARALVIENAVHPDRKFLGWTLDLIDVTQEEETVRHLKAARKKAEETVRLQNELVSVISHELRTPLTSISGALDLLHAGGFGVLPDKALKGVEITRRNTKRLRKLIDSLLDLQKLDSGQFKVTLERVDLKDALRAAAEELEGYGVERKVRLTFIDPAEPCICLTDTGRLQQVIANVVSNAMKFSGTGDTVTISASRLEDFAEIRITDTGPGIPKGSEDKVFGRFTQLDSSSTRQHEGTGLGMNITRLLLEELGGHIRYESELGVGTTFFVRIPLFESNQAAVAG</sequence>
<name>A0A1J0WKB0_9RHOB</name>
<dbReference type="InterPro" id="IPR036097">
    <property type="entry name" value="HisK_dim/P_sf"/>
</dbReference>
<evidence type="ECO:0000256" key="4">
    <source>
        <dbReference type="ARBA" id="ARBA00022679"/>
    </source>
</evidence>
<keyword evidence="3" id="KW-0597">Phosphoprotein</keyword>
<evidence type="ECO:0000256" key="6">
    <source>
        <dbReference type="ARBA" id="ARBA00023012"/>
    </source>
</evidence>
<gene>
    <name evidence="9" type="ORF">BOO69_15250</name>
</gene>
<dbReference type="GO" id="GO:0000155">
    <property type="term" value="F:phosphorelay sensor kinase activity"/>
    <property type="evidence" value="ECO:0007669"/>
    <property type="project" value="InterPro"/>
</dbReference>
<keyword evidence="10" id="KW-1185">Reference proteome</keyword>
<comment type="catalytic activity">
    <reaction evidence="1">
        <text>ATP + protein L-histidine = ADP + protein N-phospho-L-histidine.</text>
        <dbReference type="EC" id="2.7.13.3"/>
    </reaction>
</comment>
<evidence type="ECO:0000313" key="10">
    <source>
        <dbReference type="Proteomes" id="UP000181897"/>
    </source>
</evidence>
<dbReference type="InterPro" id="IPR036890">
    <property type="entry name" value="HATPase_C_sf"/>
</dbReference>
<dbReference type="SMART" id="SM00387">
    <property type="entry name" value="HATPase_c"/>
    <property type="match status" value="1"/>
</dbReference>
<evidence type="ECO:0000259" key="8">
    <source>
        <dbReference type="PROSITE" id="PS50109"/>
    </source>
</evidence>
<dbReference type="SUPFAM" id="SSF55874">
    <property type="entry name" value="ATPase domain of HSP90 chaperone/DNA topoisomerase II/histidine kinase"/>
    <property type="match status" value="1"/>
</dbReference>
<dbReference type="InterPro" id="IPR003594">
    <property type="entry name" value="HATPase_dom"/>
</dbReference>
<protein>
    <recommendedName>
        <fullName evidence="2">histidine kinase</fullName>
        <ecNumber evidence="2">2.7.13.3</ecNumber>
    </recommendedName>
</protein>
<dbReference type="Pfam" id="PF16927">
    <property type="entry name" value="HisKA_7TM"/>
    <property type="match status" value="1"/>
</dbReference>
<feature type="domain" description="Histidine kinase" evidence="8">
    <location>
        <begin position="368"/>
        <end position="587"/>
    </location>
</feature>
<dbReference type="FunFam" id="3.30.565.10:FF:000006">
    <property type="entry name" value="Sensor histidine kinase WalK"/>
    <property type="match status" value="1"/>
</dbReference>
<evidence type="ECO:0000256" key="3">
    <source>
        <dbReference type="ARBA" id="ARBA00022553"/>
    </source>
</evidence>
<reference evidence="9 10" key="1">
    <citation type="submission" date="2016-11" db="EMBL/GenBank/DDBJ databases">
        <title>Complete genome sequence of Sulfitobacter sp. AM1-D1, a toxic bacteria associated with marine dinoflagellate Alexandrium minutum in East China Sea.</title>
        <authorList>
            <person name="Yang Q."/>
            <person name="Zhang X."/>
            <person name="Tian X."/>
        </authorList>
    </citation>
    <scope>NUCLEOTIDE SEQUENCE [LARGE SCALE GENOMIC DNA]</scope>
    <source>
        <strain evidence="9 10">AM1-D1</strain>
    </source>
</reference>
<dbReference type="EMBL" id="CP018076">
    <property type="protein sequence ID" value="APE44616.1"/>
    <property type="molecule type" value="Genomic_DNA"/>
</dbReference>
<dbReference type="Gene3D" id="1.10.287.130">
    <property type="match status" value="1"/>
</dbReference>
<accession>A0A1J0WKB0</accession>
<dbReference type="PANTHER" id="PTHR43711:SF31">
    <property type="entry name" value="HISTIDINE KINASE"/>
    <property type="match status" value="1"/>
</dbReference>
<feature type="transmembrane region" description="Helical" evidence="7">
    <location>
        <begin position="183"/>
        <end position="204"/>
    </location>
</feature>
<dbReference type="InterPro" id="IPR005467">
    <property type="entry name" value="His_kinase_dom"/>
</dbReference>
<evidence type="ECO:0000256" key="1">
    <source>
        <dbReference type="ARBA" id="ARBA00000085"/>
    </source>
</evidence>
<feature type="transmembrane region" description="Helical" evidence="7">
    <location>
        <begin position="149"/>
        <end position="171"/>
    </location>
</feature>
<dbReference type="PANTHER" id="PTHR43711">
    <property type="entry name" value="TWO-COMPONENT HISTIDINE KINASE"/>
    <property type="match status" value="1"/>
</dbReference>
<dbReference type="AlphaFoldDB" id="A0A1J0WKB0"/>
<evidence type="ECO:0000256" key="2">
    <source>
        <dbReference type="ARBA" id="ARBA00012438"/>
    </source>
</evidence>
<keyword evidence="7" id="KW-0812">Transmembrane</keyword>
<evidence type="ECO:0000313" key="9">
    <source>
        <dbReference type="EMBL" id="APE44616.1"/>
    </source>
</evidence>
<evidence type="ECO:0000256" key="7">
    <source>
        <dbReference type="SAM" id="Phobius"/>
    </source>
</evidence>
<dbReference type="InterPro" id="IPR003661">
    <property type="entry name" value="HisK_dim/P_dom"/>
</dbReference>
<dbReference type="InterPro" id="IPR004358">
    <property type="entry name" value="Sig_transdc_His_kin-like_C"/>
</dbReference>
<dbReference type="InterPro" id="IPR050736">
    <property type="entry name" value="Sensor_HK_Regulatory"/>
</dbReference>
<proteinExistence type="predicted"/>
<dbReference type="EC" id="2.7.13.3" evidence="2"/>
<keyword evidence="6" id="KW-0902">Two-component regulatory system</keyword>
<dbReference type="PRINTS" id="PR00344">
    <property type="entry name" value="BCTRLSENSOR"/>
</dbReference>
<dbReference type="RefSeq" id="WP_071972964.1">
    <property type="nucleotide sequence ID" value="NZ_CP018076.1"/>
</dbReference>
<dbReference type="STRING" id="1917485.BOO69_15250"/>
<evidence type="ECO:0000256" key="5">
    <source>
        <dbReference type="ARBA" id="ARBA00022777"/>
    </source>
</evidence>
<feature type="transmembrane region" description="Helical" evidence="7">
    <location>
        <begin position="67"/>
        <end position="90"/>
    </location>
</feature>
<dbReference type="KEGG" id="suam:BOO69_15250"/>
<feature type="transmembrane region" description="Helical" evidence="7">
    <location>
        <begin position="6"/>
        <end position="26"/>
    </location>
</feature>
<dbReference type="CDD" id="cd00082">
    <property type="entry name" value="HisKA"/>
    <property type="match status" value="1"/>
</dbReference>
<feature type="transmembrane region" description="Helical" evidence="7">
    <location>
        <begin position="38"/>
        <end position="61"/>
    </location>
</feature>
<dbReference type="Gene3D" id="3.30.565.10">
    <property type="entry name" value="Histidine kinase-like ATPase, C-terminal domain"/>
    <property type="match status" value="1"/>
</dbReference>
<dbReference type="Pfam" id="PF02518">
    <property type="entry name" value="HATPase_c"/>
    <property type="match status" value="1"/>
</dbReference>
<feature type="transmembrane region" description="Helical" evidence="7">
    <location>
        <begin position="102"/>
        <end position="123"/>
    </location>
</feature>
<dbReference type="Proteomes" id="UP000181897">
    <property type="component" value="Chromosome"/>
</dbReference>
<keyword evidence="7" id="KW-1133">Transmembrane helix</keyword>
<dbReference type="InterPro" id="IPR031621">
    <property type="entry name" value="HisKA_7TM"/>
</dbReference>
<dbReference type="SMART" id="SM00388">
    <property type="entry name" value="HisKA"/>
    <property type="match status" value="1"/>
</dbReference>
<dbReference type="SUPFAM" id="SSF47384">
    <property type="entry name" value="Homodimeric domain of signal transducing histidine kinase"/>
    <property type="match status" value="1"/>
</dbReference>
<keyword evidence="4" id="KW-0808">Transferase</keyword>
<dbReference type="PROSITE" id="PS50109">
    <property type="entry name" value="HIS_KIN"/>
    <property type="match status" value="1"/>
</dbReference>
<keyword evidence="5" id="KW-0418">Kinase</keyword>
<organism evidence="9 10">
    <name type="scientific">Sulfitobacter alexandrii</name>
    <dbReference type="NCBI Taxonomy" id="1917485"/>
    <lineage>
        <taxon>Bacteria</taxon>
        <taxon>Pseudomonadati</taxon>
        <taxon>Pseudomonadota</taxon>
        <taxon>Alphaproteobacteria</taxon>
        <taxon>Rhodobacterales</taxon>
        <taxon>Roseobacteraceae</taxon>
        <taxon>Sulfitobacter</taxon>
    </lineage>
</organism>
<keyword evidence="7" id="KW-0472">Membrane</keyword>
<dbReference type="Pfam" id="PF00512">
    <property type="entry name" value="HisKA"/>
    <property type="match status" value="1"/>
</dbReference>